<keyword evidence="3" id="KW-1185">Reference proteome</keyword>
<dbReference type="AlphaFoldDB" id="A0A2V1IN52"/>
<dbReference type="RefSeq" id="WP_107030974.1">
    <property type="nucleotide sequence ID" value="NZ_CAOLYA010000010.1"/>
</dbReference>
<evidence type="ECO:0000313" key="3">
    <source>
        <dbReference type="Proteomes" id="UP000244905"/>
    </source>
</evidence>
<dbReference type="GeneID" id="82524808"/>
<name>A0A2V1IN52_9BACT</name>
<gene>
    <name evidence="2" type="ORF">C5O23_00405</name>
</gene>
<protein>
    <recommendedName>
        <fullName evidence="4">DUF4906 domain-containing protein</fullName>
    </recommendedName>
</protein>
<comment type="caution">
    <text evidence="2">The sequence shown here is derived from an EMBL/GenBank/DDBJ whole genome shotgun (WGS) entry which is preliminary data.</text>
</comment>
<feature type="signal peptide" evidence="1">
    <location>
        <begin position="1"/>
        <end position="26"/>
    </location>
</feature>
<reference evidence="3" key="1">
    <citation type="submission" date="2018-02" db="EMBL/GenBank/DDBJ databases">
        <authorList>
            <person name="Clavel T."/>
            <person name="Strowig T."/>
        </authorList>
    </citation>
    <scope>NUCLEOTIDE SEQUENCE [LARGE SCALE GENOMIC DNA]</scope>
    <source>
        <strain evidence="3">DSM 103720</strain>
    </source>
</reference>
<dbReference type="EMBL" id="PUEC01000001">
    <property type="protein sequence ID" value="PWB04418.1"/>
    <property type="molecule type" value="Genomic_DNA"/>
</dbReference>
<feature type="chain" id="PRO_5015890091" description="DUF4906 domain-containing protein" evidence="1">
    <location>
        <begin position="27"/>
        <end position="482"/>
    </location>
</feature>
<dbReference type="Proteomes" id="UP000244905">
    <property type="component" value="Unassembled WGS sequence"/>
</dbReference>
<dbReference type="PROSITE" id="PS51257">
    <property type="entry name" value="PROKAR_LIPOPROTEIN"/>
    <property type="match status" value="1"/>
</dbReference>
<organism evidence="2 3">
    <name type="scientific">Duncaniella muris</name>
    <dbReference type="NCBI Taxonomy" id="2094150"/>
    <lineage>
        <taxon>Bacteria</taxon>
        <taxon>Pseudomonadati</taxon>
        <taxon>Bacteroidota</taxon>
        <taxon>Bacteroidia</taxon>
        <taxon>Bacteroidales</taxon>
        <taxon>Muribaculaceae</taxon>
        <taxon>Duncaniella</taxon>
    </lineage>
</organism>
<proteinExistence type="predicted"/>
<keyword evidence="1" id="KW-0732">Signal</keyword>
<evidence type="ECO:0000313" key="2">
    <source>
        <dbReference type="EMBL" id="PWB04418.1"/>
    </source>
</evidence>
<sequence length="482" mass="53615">MFNKYTASSIRTLLALLLSAAAFGFAACSEGSDDPGGTDGTGGVTVEHKIGLYLQTGSDLASRTTPSGDYDRGAGYENYIDIAGGDLLVALYGTDDRWIATVGNPVVTPVSETLSSKTYLLEFKVSGDIRDALGSSFKVLVLANWHHRYPDLAEAGSLQALFDIVSTADYWIDYSAGLPSWDLTAADKIAMFGISQYDNVSLRPDMAAYLGNLHLLRALAKIEVWDNSDSADEIESVALTRHITRAVPMPKGVTHQNHYVKNDYQKDYVLYPSLPAGSGLYPYPNESSEPLPLVKNPADGHYTVYVPEFPNSQRETDATRARLRIRYKEYNARDYFIDFKYYNDPPEGAAAGDYFDLLRNYWYQFEVRKLAEHINVEVQVVPYSHVPLKPGFGIGIPKELVPVYDDNGNLICYFNSENGNYYDTDATTVIKNPFLIEGNPKDPATGWDIVRDDNGTFRYFRDPATGKCYDADRNEIPDPDNN</sequence>
<evidence type="ECO:0008006" key="4">
    <source>
        <dbReference type="Google" id="ProtNLM"/>
    </source>
</evidence>
<evidence type="ECO:0000256" key="1">
    <source>
        <dbReference type="SAM" id="SignalP"/>
    </source>
</evidence>
<accession>A0A2V1IN52</accession>